<dbReference type="EMBL" id="JAACYA010000002">
    <property type="protein sequence ID" value="MBK3332960.1"/>
    <property type="molecule type" value="Genomic_DNA"/>
</dbReference>
<dbReference type="RefSeq" id="WP_200674360.1">
    <property type="nucleotide sequence ID" value="NZ_JAACYA010000002.1"/>
</dbReference>
<reference evidence="1 2" key="1">
    <citation type="journal article" date="2021" name="Syst. Appl. Microbiol.">
        <title>Persephonella atlantica sp. nov.: How to adapt to physico-chemical gradients in high temperature hydrothermal habitats.</title>
        <authorList>
            <person name="Francois D.X."/>
            <person name="Godfroy A."/>
            <person name="Mathien C."/>
            <person name="Aube J."/>
            <person name="Cathalot C."/>
            <person name="Lesongeur F."/>
            <person name="L'Haridon S."/>
            <person name="Philippon X."/>
            <person name="Roussel E.G."/>
        </authorList>
    </citation>
    <scope>NUCLEOTIDE SEQUENCE [LARGE SCALE GENOMIC DNA]</scope>
    <source>
        <strain evidence="1 2">MO1340</strain>
    </source>
</reference>
<evidence type="ECO:0000313" key="1">
    <source>
        <dbReference type="EMBL" id="MBK3332960.1"/>
    </source>
</evidence>
<comment type="caution">
    <text evidence="1">The sequence shown here is derived from an EMBL/GenBank/DDBJ whole genome shotgun (WGS) entry which is preliminary data.</text>
</comment>
<name>A0ABS1GJ93_9AQUI</name>
<sequence>MGRLLLFFLTFFYFSSAHQLWIEKGQSGFVLHYGHRKAAEEEKKFIKYSAENIKRIICIKDSSQEILHTEFSYPLTVTQKCDVIQIDFSTGYWTKTVNGTVNTDKSSAKSPIFSWYSYESVIYINRWNKNIPLSDGLYIWSLKNPLKAKVGEKLRLKLFFNGRPVSDVPVAYDGKVLGLTDKDGRINIRVRHKGLQHIEATFRKKVNTKKADYIIYTTTLNFEVR</sequence>
<organism evidence="1 2">
    <name type="scientific">Persephonella atlantica</name>
    <dbReference type="NCBI Taxonomy" id="2699429"/>
    <lineage>
        <taxon>Bacteria</taxon>
        <taxon>Pseudomonadati</taxon>
        <taxon>Aquificota</taxon>
        <taxon>Aquificia</taxon>
        <taxon>Aquificales</taxon>
        <taxon>Hydrogenothermaceae</taxon>
        <taxon>Persephonella</taxon>
    </lineage>
</organism>
<dbReference type="Proteomes" id="UP000772812">
    <property type="component" value="Unassembled WGS sequence"/>
</dbReference>
<gene>
    <name evidence="1" type="ORF">GWK41_07750</name>
</gene>
<accession>A0ABS1GJ93</accession>
<keyword evidence="2" id="KW-1185">Reference proteome</keyword>
<protein>
    <submittedName>
        <fullName evidence="1">DUF4198 domain-containing protein</fullName>
    </submittedName>
</protein>
<proteinExistence type="predicted"/>
<evidence type="ECO:0000313" key="2">
    <source>
        <dbReference type="Proteomes" id="UP000772812"/>
    </source>
</evidence>